<accession>A0A6Z2NDY0</accession>
<protein>
    <submittedName>
        <fullName evidence="1">Uncharacterized protein</fullName>
    </submittedName>
</protein>
<organism evidence="1">
    <name type="scientific">Listeria monocytogenes</name>
    <dbReference type="NCBI Taxonomy" id="1639"/>
    <lineage>
        <taxon>Bacteria</taxon>
        <taxon>Bacillati</taxon>
        <taxon>Bacillota</taxon>
        <taxon>Bacilli</taxon>
        <taxon>Bacillales</taxon>
        <taxon>Listeriaceae</taxon>
        <taxon>Listeria</taxon>
    </lineage>
</organism>
<reference evidence="1" key="2">
    <citation type="submission" date="2019-10" db="EMBL/GenBank/DDBJ databases">
        <authorList>
            <consortium name="NCBI Pathogen Detection Project"/>
        </authorList>
    </citation>
    <scope>NUCLEOTIDE SEQUENCE</scope>
    <source>
        <strain evidence="1">CFIAFB20190082</strain>
    </source>
</reference>
<dbReference type="EMBL" id="DAAEVR010000019">
    <property type="protein sequence ID" value="HAB0883376.1"/>
    <property type="molecule type" value="Genomic_DNA"/>
</dbReference>
<proteinExistence type="predicted"/>
<comment type="caution">
    <text evidence="1">The sequence shown here is derived from an EMBL/GenBank/DDBJ whole genome shotgun (WGS) entry which is preliminary data.</text>
</comment>
<sequence>MKMANTPEDLTSESITFKITGDDMVKETGYSLDKVLESLTSFENLVNKTYLHFNNKKRFTKEDREQLTIKINEVKEGSFLTVLSVIYTSTLIPLVPIAIDHGPVIMKSIKHVYDFLKIKATADKEGKKMEINQTPASGAVAVVNNADNTVTNIIIVNAPEGIPELAKTLAAPIKKMSDSIDGESVKSISISSDEEITITHTERELFSSNTMITEEPISILGKIVSGNYRNQTGNIEITECADKRIEAGESYSFQVEGDLRAEEKWKEMFLDVKPYYCKLRISYDMTKDNPYSVQQIIITDWDRENWEQEEDEE</sequence>
<dbReference type="AlphaFoldDB" id="A0A6Z2NDY0"/>
<gene>
    <name evidence="1" type="ORF">GH802_14475</name>
</gene>
<dbReference type="RefSeq" id="WP_140946840.1">
    <property type="nucleotide sequence ID" value="NZ_CP021325.1"/>
</dbReference>
<evidence type="ECO:0000313" key="1">
    <source>
        <dbReference type="EMBL" id="HAB0883376.1"/>
    </source>
</evidence>
<reference evidence="1" key="1">
    <citation type="journal article" date="2018" name="Genome Biol.">
        <title>SKESA: strategic k-mer extension for scrupulous assemblies.</title>
        <authorList>
            <person name="Souvorov A."/>
            <person name="Agarwala R."/>
            <person name="Lipman D.J."/>
        </authorList>
    </citation>
    <scope>NUCLEOTIDE SEQUENCE</scope>
    <source>
        <strain evidence="1">CFIAFB20190082</strain>
    </source>
</reference>
<name>A0A6Z2NDY0_LISMN</name>